<comment type="caution">
    <text evidence="1">The sequence shown here is derived from an EMBL/GenBank/DDBJ whole genome shotgun (WGS) entry which is preliminary data.</text>
</comment>
<evidence type="ECO:0000313" key="2">
    <source>
        <dbReference type="Proteomes" id="UP000585474"/>
    </source>
</evidence>
<accession>A0A7J0DNR6</accession>
<dbReference type="OrthoDB" id="1734187at2759"/>
<name>A0A7J0DNR6_9ERIC</name>
<proteinExistence type="predicted"/>
<dbReference type="AlphaFoldDB" id="A0A7J0DNR6"/>
<evidence type="ECO:0000313" key="1">
    <source>
        <dbReference type="EMBL" id="GFS39221.1"/>
    </source>
</evidence>
<dbReference type="SUPFAM" id="SSF53756">
    <property type="entry name" value="UDP-Glycosyltransferase/glycogen phosphorylase"/>
    <property type="match status" value="1"/>
</dbReference>
<gene>
    <name evidence="1" type="ORF">Acr_00g0061740</name>
</gene>
<organism evidence="1 2">
    <name type="scientific">Actinidia rufa</name>
    <dbReference type="NCBI Taxonomy" id="165716"/>
    <lineage>
        <taxon>Eukaryota</taxon>
        <taxon>Viridiplantae</taxon>
        <taxon>Streptophyta</taxon>
        <taxon>Embryophyta</taxon>
        <taxon>Tracheophyta</taxon>
        <taxon>Spermatophyta</taxon>
        <taxon>Magnoliopsida</taxon>
        <taxon>eudicotyledons</taxon>
        <taxon>Gunneridae</taxon>
        <taxon>Pentapetalae</taxon>
        <taxon>asterids</taxon>
        <taxon>Ericales</taxon>
        <taxon>Actinidiaceae</taxon>
        <taxon>Actinidia</taxon>
    </lineage>
</organism>
<keyword evidence="2" id="KW-1185">Reference proteome</keyword>
<protein>
    <submittedName>
        <fullName evidence="1">Uncharacterized protein</fullName>
    </submittedName>
</protein>
<sequence length="140" mass="15310">MLMYVSETMANHLKLPSIVLRTSSATTLAAYGAMPAFHEAGYFPLQGASAPVSSAEVQGPTPRHFQKLKVLLQLVSIVCIIRTLASIISNTTDFLKHASCIGKNYDDNIKSPCSQWAFCSNLHQPPSSAYWKRIPTAFHG</sequence>
<dbReference type="Gene3D" id="3.40.50.2000">
    <property type="entry name" value="Glycogen Phosphorylase B"/>
    <property type="match status" value="1"/>
</dbReference>
<dbReference type="EMBL" id="BJWL01000324">
    <property type="protein sequence ID" value="GFS39221.1"/>
    <property type="molecule type" value="Genomic_DNA"/>
</dbReference>
<reference evidence="2" key="1">
    <citation type="submission" date="2019-07" db="EMBL/GenBank/DDBJ databases">
        <title>De Novo Assembly of kiwifruit Actinidia rufa.</title>
        <authorList>
            <person name="Sugita-Konishi S."/>
            <person name="Sato K."/>
            <person name="Mori E."/>
            <person name="Abe Y."/>
            <person name="Kisaki G."/>
            <person name="Hamano K."/>
            <person name="Suezawa K."/>
            <person name="Otani M."/>
            <person name="Fukuda T."/>
            <person name="Manabe T."/>
            <person name="Gomi K."/>
            <person name="Tabuchi M."/>
            <person name="Akimitsu K."/>
            <person name="Kataoka I."/>
        </authorList>
    </citation>
    <scope>NUCLEOTIDE SEQUENCE [LARGE SCALE GENOMIC DNA]</scope>
    <source>
        <strain evidence="2">cv. Fuchu</strain>
    </source>
</reference>
<dbReference type="Proteomes" id="UP000585474">
    <property type="component" value="Unassembled WGS sequence"/>
</dbReference>